<dbReference type="InterPro" id="IPR001478">
    <property type="entry name" value="PDZ"/>
</dbReference>
<accession>A0A2S6NLP0</accession>
<dbReference type="OrthoDB" id="9758917at2"/>
<dbReference type="SMART" id="SM00228">
    <property type="entry name" value="PDZ"/>
    <property type="match status" value="1"/>
</dbReference>
<dbReference type="Gene3D" id="2.40.10.120">
    <property type="match status" value="1"/>
</dbReference>
<dbReference type="EMBL" id="NHRY01000057">
    <property type="protein sequence ID" value="PPQ36465.1"/>
    <property type="molecule type" value="Genomic_DNA"/>
</dbReference>
<dbReference type="InterPro" id="IPR009003">
    <property type="entry name" value="Peptidase_S1_PA"/>
</dbReference>
<comment type="caution">
    <text evidence="4">The sequence shown here is derived from an EMBL/GenBank/DDBJ whole genome shotgun (WGS) entry which is preliminary data.</text>
</comment>
<keyword evidence="2" id="KW-0378">Hydrolase</keyword>
<evidence type="ECO:0000313" key="5">
    <source>
        <dbReference type="Proteomes" id="UP000239724"/>
    </source>
</evidence>
<evidence type="ECO:0000256" key="1">
    <source>
        <dbReference type="ARBA" id="ARBA00022670"/>
    </source>
</evidence>
<dbReference type="AlphaFoldDB" id="A0A2S6NLP0"/>
<keyword evidence="5" id="KW-1185">Reference proteome</keyword>
<dbReference type="Proteomes" id="UP000239724">
    <property type="component" value="Unassembled WGS sequence"/>
</dbReference>
<feature type="domain" description="PDZ" evidence="3">
    <location>
        <begin position="278"/>
        <end position="324"/>
    </location>
</feature>
<sequence length="368" mass="38407">MQSDTLTDRLTARPALRRQVSCGLALGLALMLSSCGPQMALARSAPDSFAPLVRKVLPSVVNIAVTETVSGGEMLGELPPELRDTPLGREFRRKFGNRREQVAGAGSGFIIDPSGIIVTNNHVVDHADKIVVSLTSGRRFPAKVLGRDELTDVAVIKVQTNEALPSVPWGDSGKAEVGDWILAAGNPFGLGGSVSVGIVSARGRDLGAGPFDNFLQLDAPINPGNSGGPVFNMEGQVIGVSSVIVSPTGASVGIGFAIPSDTVSPIVTQLLAHGSIARGWLGVSVEDRDEGVMIASEDRTGPAGRAGIRPGDVVLAINGDHIDSSRGLIRAIARVTPGNNVRIAIRRQGREMEFTVTVGRRPTELQAG</sequence>
<dbReference type="InterPro" id="IPR001940">
    <property type="entry name" value="Peptidase_S1C"/>
</dbReference>
<reference evidence="4 5" key="1">
    <citation type="journal article" date="2018" name="Arch. Microbiol.">
        <title>New insights into the metabolic potential of the phototrophic purple bacterium Rhodopila globiformis DSM 161(T) from its draft genome sequence and evidence for a vanadium-dependent nitrogenase.</title>
        <authorList>
            <person name="Imhoff J.F."/>
            <person name="Rahn T."/>
            <person name="Kunzel S."/>
            <person name="Neulinger S.C."/>
        </authorList>
    </citation>
    <scope>NUCLEOTIDE SEQUENCE [LARGE SCALE GENOMIC DNA]</scope>
    <source>
        <strain evidence="4 5">DSM 161</strain>
    </source>
</reference>
<name>A0A2S6NLP0_RHOGL</name>
<dbReference type="PROSITE" id="PS50106">
    <property type="entry name" value="PDZ"/>
    <property type="match status" value="1"/>
</dbReference>
<evidence type="ECO:0000259" key="3">
    <source>
        <dbReference type="PROSITE" id="PS50106"/>
    </source>
</evidence>
<dbReference type="SUPFAM" id="SSF50156">
    <property type="entry name" value="PDZ domain-like"/>
    <property type="match status" value="1"/>
</dbReference>
<dbReference type="Pfam" id="PF13180">
    <property type="entry name" value="PDZ_2"/>
    <property type="match status" value="1"/>
</dbReference>
<dbReference type="InterPro" id="IPR051201">
    <property type="entry name" value="Chloro_Bact_Ser_Proteases"/>
</dbReference>
<dbReference type="GO" id="GO:0006508">
    <property type="term" value="P:proteolysis"/>
    <property type="evidence" value="ECO:0007669"/>
    <property type="project" value="UniProtKB-KW"/>
</dbReference>
<gene>
    <name evidence="4" type="ORF">CCS01_04975</name>
</gene>
<dbReference type="PANTHER" id="PTHR43343:SF3">
    <property type="entry name" value="PROTEASE DO-LIKE 8, CHLOROPLASTIC"/>
    <property type="match status" value="1"/>
</dbReference>
<evidence type="ECO:0000256" key="2">
    <source>
        <dbReference type="ARBA" id="ARBA00022801"/>
    </source>
</evidence>
<dbReference type="Pfam" id="PF13365">
    <property type="entry name" value="Trypsin_2"/>
    <property type="match status" value="1"/>
</dbReference>
<proteinExistence type="predicted"/>
<keyword evidence="1" id="KW-0645">Protease</keyword>
<dbReference type="SUPFAM" id="SSF50494">
    <property type="entry name" value="Trypsin-like serine proteases"/>
    <property type="match status" value="1"/>
</dbReference>
<dbReference type="RefSeq" id="WP_104517745.1">
    <property type="nucleotide sequence ID" value="NZ_NHRY01000057.1"/>
</dbReference>
<dbReference type="Gene3D" id="2.30.42.10">
    <property type="match status" value="1"/>
</dbReference>
<dbReference type="PANTHER" id="PTHR43343">
    <property type="entry name" value="PEPTIDASE S12"/>
    <property type="match status" value="1"/>
</dbReference>
<organism evidence="4 5">
    <name type="scientific">Rhodopila globiformis</name>
    <name type="common">Rhodopseudomonas globiformis</name>
    <dbReference type="NCBI Taxonomy" id="1071"/>
    <lineage>
        <taxon>Bacteria</taxon>
        <taxon>Pseudomonadati</taxon>
        <taxon>Pseudomonadota</taxon>
        <taxon>Alphaproteobacteria</taxon>
        <taxon>Acetobacterales</taxon>
        <taxon>Acetobacteraceae</taxon>
        <taxon>Rhodopila</taxon>
    </lineage>
</organism>
<protein>
    <submittedName>
        <fullName evidence="4">Endopeptidase</fullName>
    </submittedName>
</protein>
<evidence type="ECO:0000313" key="4">
    <source>
        <dbReference type="EMBL" id="PPQ36465.1"/>
    </source>
</evidence>
<dbReference type="InterPro" id="IPR036034">
    <property type="entry name" value="PDZ_sf"/>
</dbReference>
<dbReference type="PRINTS" id="PR00834">
    <property type="entry name" value="PROTEASES2C"/>
</dbReference>
<dbReference type="GO" id="GO:0004252">
    <property type="term" value="F:serine-type endopeptidase activity"/>
    <property type="evidence" value="ECO:0007669"/>
    <property type="project" value="InterPro"/>
</dbReference>